<dbReference type="AlphaFoldDB" id="X1FJ28"/>
<proteinExistence type="predicted"/>
<feature type="non-terminal residue" evidence="1">
    <location>
        <position position="1"/>
    </location>
</feature>
<evidence type="ECO:0000313" key="1">
    <source>
        <dbReference type="EMBL" id="GAH45676.1"/>
    </source>
</evidence>
<organism evidence="1">
    <name type="scientific">marine sediment metagenome</name>
    <dbReference type="NCBI Taxonomy" id="412755"/>
    <lineage>
        <taxon>unclassified sequences</taxon>
        <taxon>metagenomes</taxon>
        <taxon>ecological metagenomes</taxon>
    </lineage>
</organism>
<sequence length="32" mass="3698">HSPLYKNFIDSIRNDSIPLIDGYEGKKSLTFE</sequence>
<comment type="caution">
    <text evidence="1">The sequence shown here is derived from an EMBL/GenBank/DDBJ whole genome shotgun (WGS) entry which is preliminary data.</text>
</comment>
<gene>
    <name evidence="1" type="ORF">S03H2_12102</name>
</gene>
<protein>
    <submittedName>
        <fullName evidence="1">Uncharacterized protein</fullName>
    </submittedName>
</protein>
<reference evidence="1" key="1">
    <citation type="journal article" date="2014" name="Front. Microbiol.">
        <title>High frequency of phylogenetically diverse reductive dehalogenase-homologous genes in deep subseafloor sedimentary metagenomes.</title>
        <authorList>
            <person name="Kawai M."/>
            <person name="Futagami T."/>
            <person name="Toyoda A."/>
            <person name="Takaki Y."/>
            <person name="Nishi S."/>
            <person name="Hori S."/>
            <person name="Arai W."/>
            <person name="Tsubouchi T."/>
            <person name="Morono Y."/>
            <person name="Uchiyama I."/>
            <person name="Ito T."/>
            <person name="Fujiyama A."/>
            <person name="Inagaki F."/>
            <person name="Takami H."/>
        </authorList>
    </citation>
    <scope>NUCLEOTIDE SEQUENCE</scope>
    <source>
        <strain evidence="1">Expedition CK06-06</strain>
    </source>
</reference>
<dbReference type="EMBL" id="BARU01006163">
    <property type="protein sequence ID" value="GAH45676.1"/>
    <property type="molecule type" value="Genomic_DNA"/>
</dbReference>
<name>X1FJ28_9ZZZZ</name>
<accession>X1FJ28</accession>